<evidence type="ECO:0000313" key="2">
    <source>
        <dbReference type="EMBL" id="CAH1403661.1"/>
    </source>
</evidence>
<dbReference type="AlphaFoldDB" id="A0A9P0MU98"/>
<gene>
    <name evidence="2" type="ORF">NEZAVI_LOCUS12241</name>
</gene>
<feature type="region of interest" description="Disordered" evidence="1">
    <location>
        <begin position="36"/>
        <end position="83"/>
    </location>
</feature>
<name>A0A9P0MU98_NEZVI</name>
<evidence type="ECO:0000313" key="3">
    <source>
        <dbReference type="Proteomes" id="UP001152798"/>
    </source>
</evidence>
<proteinExistence type="predicted"/>
<keyword evidence="3" id="KW-1185">Reference proteome</keyword>
<evidence type="ECO:0000256" key="1">
    <source>
        <dbReference type="SAM" id="MobiDB-lite"/>
    </source>
</evidence>
<feature type="non-terminal residue" evidence="2">
    <location>
        <position position="83"/>
    </location>
</feature>
<dbReference type="Proteomes" id="UP001152798">
    <property type="component" value="Chromosome 5"/>
</dbReference>
<dbReference type="EMBL" id="OV725081">
    <property type="protein sequence ID" value="CAH1403661.1"/>
    <property type="molecule type" value="Genomic_DNA"/>
</dbReference>
<sequence>MLDLDPRSTCSCPVSHPDNGTISLRVNHGIEASQRHNTAVYSGTPKDSEDANGLEKHGGLRRRKRAAPDRSGVKELAKDRVAW</sequence>
<feature type="compositionally biased region" description="Basic and acidic residues" evidence="1">
    <location>
        <begin position="46"/>
        <end position="58"/>
    </location>
</feature>
<feature type="compositionally biased region" description="Basic and acidic residues" evidence="1">
    <location>
        <begin position="66"/>
        <end position="83"/>
    </location>
</feature>
<protein>
    <submittedName>
        <fullName evidence="2">Uncharacterized protein</fullName>
    </submittedName>
</protein>
<organism evidence="2 3">
    <name type="scientific">Nezara viridula</name>
    <name type="common">Southern green stink bug</name>
    <name type="synonym">Cimex viridulus</name>
    <dbReference type="NCBI Taxonomy" id="85310"/>
    <lineage>
        <taxon>Eukaryota</taxon>
        <taxon>Metazoa</taxon>
        <taxon>Ecdysozoa</taxon>
        <taxon>Arthropoda</taxon>
        <taxon>Hexapoda</taxon>
        <taxon>Insecta</taxon>
        <taxon>Pterygota</taxon>
        <taxon>Neoptera</taxon>
        <taxon>Paraneoptera</taxon>
        <taxon>Hemiptera</taxon>
        <taxon>Heteroptera</taxon>
        <taxon>Panheteroptera</taxon>
        <taxon>Pentatomomorpha</taxon>
        <taxon>Pentatomoidea</taxon>
        <taxon>Pentatomidae</taxon>
        <taxon>Pentatominae</taxon>
        <taxon>Nezara</taxon>
    </lineage>
</organism>
<accession>A0A9P0MU98</accession>
<reference evidence="2" key="1">
    <citation type="submission" date="2022-01" db="EMBL/GenBank/DDBJ databases">
        <authorList>
            <person name="King R."/>
        </authorList>
    </citation>
    <scope>NUCLEOTIDE SEQUENCE</scope>
</reference>